<dbReference type="InterPro" id="IPR052698">
    <property type="entry name" value="MoCofactor_Util/Proc"/>
</dbReference>
<dbReference type="InterPro" id="IPR003777">
    <property type="entry name" value="XdhC_CoxI"/>
</dbReference>
<reference evidence="4" key="1">
    <citation type="submission" date="2018-09" db="EMBL/GenBank/DDBJ databases">
        <title>Paracoccus onubensis nov. sp. a moderate halophilic bacterium isolated from Gruta de las Maravillas (Aracena, Spain).</title>
        <authorList>
            <person name="Jurado V."/>
            <person name="Gutierrez-Patricio S."/>
            <person name="Gonzalez-Pimentel J.L."/>
            <person name="Miller A.Z."/>
            <person name="Laiz L."/>
            <person name="Saiz-Jimenez C."/>
        </authorList>
    </citation>
    <scope>NUCLEOTIDE SEQUENCE [LARGE SCALE GENOMIC DNA]</scope>
    <source>
        <strain evidence="4">DSM 26381</strain>
    </source>
</reference>
<comment type="caution">
    <text evidence="3">The sequence shown here is derived from an EMBL/GenBank/DDBJ whole genome shotgun (WGS) entry which is preliminary data.</text>
</comment>
<protein>
    <submittedName>
        <fullName evidence="3">XdhC family protein</fullName>
    </submittedName>
</protein>
<dbReference type="AlphaFoldDB" id="A0A419AA84"/>
<dbReference type="Proteomes" id="UP000283587">
    <property type="component" value="Unassembled WGS sequence"/>
</dbReference>
<feature type="domain" description="XdhC- CoxI" evidence="1">
    <location>
        <begin position="60"/>
        <end position="122"/>
    </location>
</feature>
<proteinExistence type="predicted"/>
<dbReference type="PANTHER" id="PTHR30388:SF4">
    <property type="entry name" value="MOLYBDENUM COFACTOR INSERTION CHAPERONE PAOD"/>
    <property type="match status" value="1"/>
</dbReference>
<evidence type="ECO:0000259" key="2">
    <source>
        <dbReference type="Pfam" id="PF13478"/>
    </source>
</evidence>
<feature type="domain" description="XdhC Rossmann" evidence="2">
    <location>
        <begin position="201"/>
        <end position="324"/>
    </location>
</feature>
<evidence type="ECO:0000259" key="1">
    <source>
        <dbReference type="Pfam" id="PF02625"/>
    </source>
</evidence>
<gene>
    <name evidence="3" type="ORF">D3P05_04910</name>
</gene>
<dbReference type="EMBL" id="QZEW01000015">
    <property type="protein sequence ID" value="RJL19558.1"/>
    <property type="molecule type" value="Genomic_DNA"/>
</dbReference>
<dbReference type="OrthoDB" id="9815497at2"/>
<name>A0A419AA84_9RHOB</name>
<dbReference type="Pfam" id="PF13478">
    <property type="entry name" value="XdhC_C"/>
    <property type="match status" value="1"/>
</dbReference>
<organism evidence="3 4">
    <name type="scientific">Paracoccus siganidrum</name>
    <dbReference type="NCBI Taxonomy" id="1276757"/>
    <lineage>
        <taxon>Bacteria</taxon>
        <taxon>Pseudomonadati</taxon>
        <taxon>Pseudomonadota</taxon>
        <taxon>Alphaproteobacteria</taxon>
        <taxon>Rhodobacterales</taxon>
        <taxon>Paracoccaceae</taxon>
        <taxon>Paracoccus</taxon>
    </lineage>
</organism>
<dbReference type="Gene3D" id="3.40.50.720">
    <property type="entry name" value="NAD(P)-binding Rossmann-like Domain"/>
    <property type="match status" value="1"/>
</dbReference>
<evidence type="ECO:0000313" key="3">
    <source>
        <dbReference type="EMBL" id="RJL19558.1"/>
    </source>
</evidence>
<dbReference type="Pfam" id="PF02625">
    <property type="entry name" value="XdhC_CoxI"/>
    <property type="match status" value="1"/>
</dbReference>
<evidence type="ECO:0000313" key="4">
    <source>
        <dbReference type="Proteomes" id="UP000283587"/>
    </source>
</evidence>
<dbReference type="PANTHER" id="PTHR30388">
    <property type="entry name" value="ALDEHYDE OXIDOREDUCTASE MOLYBDENUM COFACTOR ASSEMBLY PROTEIN"/>
    <property type="match status" value="1"/>
</dbReference>
<sequence>MAAGAEAPAIDAPDRATDFPARHELNETDTVNRLPTPVRALETDDPAELLRFALASFGRGPVAIATLTGIRGGAARALGAHVVIAADGGHAGFVSGGCVEAAVATEAMLAMAEGRDRTVAYGEGSPFFDIVLPCGGGITVAIHVLRDVEAIDCVLRCLEARRPAALRYSPQTQALTCAPVPERAGWDGTGFLSVYRPVTRLMISGRSIEAQALARLAACAGYDILVLDPARAIHAIEGMADAHTAIAVLHHDPDAELPVLLKALQSPGFYIGAMGSMKAHRARVERLRDQGIAEADIARIKAPIGMFGPTRDASSLAISVLADVAAARLTRFA</sequence>
<dbReference type="InterPro" id="IPR027051">
    <property type="entry name" value="XdhC_Rossmann_dom"/>
</dbReference>
<keyword evidence="4" id="KW-1185">Reference proteome</keyword>
<accession>A0A419AA84</accession>